<organism evidence="2 3">
    <name type="scientific">Trichinella spiralis</name>
    <name type="common">Trichina worm</name>
    <dbReference type="NCBI Taxonomy" id="6334"/>
    <lineage>
        <taxon>Eukaryota</taxon>
        <taxon>Metazoa</taxon>
        <taxon>Ecdysozoa</taxon>
        <taxon>Nematoda</taxon>
        <taxon>Enoplea</taxon>
        <taxon>Dorylaimia</taxon>
        <taxon>Trichinellida</taxon>
        <taxon>Trichinellidae</taxon>
        <taxon>Trichinella</taxon>
    </lineage>
</organism>
<proteinExistence type="predicted"/>
<keyword evidence="1" id="KW-0472">Membrane</keyword>
<accession>A0ABR3KY99</accession>
<dbReference type="EMBL" id="JBEUSY010000083">
    <property type="protein sequence ID" value="KAL1245614.1"/>
    <property type="molecule type" value="Genomic_DNA"/>
</dbReference>
<comment type="caution">
    <text evidence="2">The sequence shown here is derived from an EMBL/GenBank/DDBJ whole genome shotgun (WGS) entry which is preliminary data.</text>
</comment>
<keyword evidence="2" id="KW-0575">Peroxidase</keyword>
<protein>
    <submittedName>
        <fullName evidence="2">Peroxidase</fullName>
    </submittedName>
</protein>
<evidence type="ECO:0000256" key="1">
    <source>
        <dbReference type="SAM" id="Phobius"/>
    </source>
</evidence>
<keyword evidence="1" id="KW-1133">Transmembrane helix</keyword>
<dbReference type="Proteomes" id="UP001558632">
    <property type="component" value="Unassembled WGS sequence"/>
</dbReference>
<dbReference type="GO" id="GO:0004601">
    <property type="term" value="F:peroxidase activity"/>
    <property type="evidence" value="ECO:0007669"/>
    <property type="project" value="UniProtKB-KW"/>
</dbReference>
<keyword evidence="2" id="KW-0560">Oxidoreductase</keyword>
<keyword evidence="3" id="KW-1185">Reference proteome</keyword>
<gene>
    <name evidence="2" type="ORF">TSPI_00607</name>
</gene>
<evidence type="ECO:0000313" key="2">
    <source>
        <dbReference type="EMBL" id="KAL1245614.1"/>
    </source>
</evidence>
<sequence>MGSTQWGYRKPAPFASLCDSHLGRQQERISAAVRTRHSHLCLSEALRARPNGLDWAPAEVDESKIRTFKKKENENRLLAAYFFLAIFFTPTVQQSFASEKLLKRTCAVPEVLARKDVVEPCPSDATYPVKIENVVLHSKVCKDGKVLVKLNLKNPGDDIPDADITASVKHFGFVKKENKCGWKSSKQFKKNLDVASFQVKALHKKRQAYAVDLYLSSKSRPDATLACVHLEFSLYDFLE</sequence>
<name>A0ABR3KY99_TRISP</name>
<reference evidence="2 3" key="1">
    <citation type="submission" date="2024-07" db="EMBL/GenBank/DDBJ databases">
        <title>Enhanced genomic and transcriptomic resources for Trichinella pseudospiralis and T. spiralis underpin the discovery of pronounced molecular differences between stages and species.</title>
        <authorList>
            <person name="Pasi K.K."/>
            <person name="La Rosa G."/>
            <person name="Gomez-Morales M.A."/>
            <person name="Tosini F."/>
            <person name="Sumanam S."/>
            <person name="Young N.D."/>
            <person name="Chang B.C."/>
            <person name="Robin G.B."/>
        </authorList>
    </citation>
    <scope>NUCLEOTIDE SEQUENCE [LARGE SCALE GENOMIC DNA]</scope>
    <source>
        <strain evidence="2">ISS534</strain>
    </source>
</reference>
<keyword evidence="1" id="KW-0812">Transmembrane</keyword>
<feature type="transmembrane region" description="Helical" evidence="1">
    <location>
        <begin position="77"/>
        <end position="96"/>
    </location>
</feature>
<evidence type="ECO:0000313" key="3">
    <source>
        <dbReference type="Proteomes" id="UP001558632"/>
    </source>
</evidence>